<sequence length="1052" mass="119625">MASSSSYLPRTWRYGVFTSFHGPDVRKTFLSHLRKQFNRNGITMFNDQGIEKSQTIAPALTQAISESRISIVVLSKNYASSSWCLDELVEILKCKEEIGQIVMTVFYGVDPSHVRKQTGEFGEVFSETCARKQEDRRLIWNQALNDVGNIAGEHFLNWDNEAEMIEKIARDVSDKLNATPSRDFDGMVGLEAHLREMRSLLDLDNDEVKMVAVSGPAGIGKSTLARALQIQLADRFQLTCFVDNLRVSYHSGLGEYGLKLRLQEEFLSKVLNQNGIRIIHLGAIKERLRDHTVLIILDDVDDIKQLEALAGGTTWFGPRSRIVIITENKEILQQHGINNTYHVEYPSDEDAVKILCRYAFRQNYPLNGFEKLAEIVTELCGSLPLGLCVVGSSLRGKNEEEWEEVIRRLETIIDHQDIEEVLRVGYESLHENEKSLFLHIAVFSNFKDGHLVEAMFADNNLDTKYGLKILANKSLIHVFNNGDIVMHKLLRQMGRQAIQRQEPWKRQILIDPQEICDVLERANGTRIVSGISFDISDIEEVYISPRAFKRMPNLRFLRVYKSKDIDGNDIVHIPEETEFPRGLRLLHWKAYPSKTLPRTFHPEYLVEFDMQFSKLEKLWEGTQPLPNLKKMDLSGSFHLKELPNLSNGTSLELLDLRCCESLVEIPSSCSDLHKLQKLWVTGCVNLQAIPVHMNLASLEEVFMGGCSRLRNMPVMSTNIRQLYISETAVEDVPASIKRCSRLMSLDLSCSGKLKGVTHLPTSLTQLDLRYSEIERIPECFKALHQLQNLFLSGCRRLALLPELPASLMLLMTDDCESLEIISCPLKTPNARLKITNCFKLDRQSRRAVIKQSFILGATLLPGRQVPAEFDHRGRGNVLTIRPDGSPYMGFVVCLAISSNRRDYSFSQLLCRRIIAQDNLDPVENLVYVGIGDVFRCRTEHLFIFGSGLLDFYPSEVSREIVFEFSSSSHDFNIIECGARILSIQGSDESSLNQVFEDHIEIEPTVASDSTNEVENLEGDKQIGCWSWLFPCFDFDLSHFVRHVGSLVSGRRR</sequence>
<dbReference type="InterPro" id="IPR003593">
    <property type="entry name" value="AAA+_ATPase"/>
</dbReference>
<evidence type="ECO:0000259" key="8">
    <source>
        <dbReference type="PROSITE" id="PS50104"/>
    </source>
</evidence>
<gene>
    <name evidence="9" type="ORF">BOLC9T54581H</name>
</gene>
<keyword evidence="2" id="KW-0433">Leucine-rich repeat</keyword>
<name>A0A3P6DRG8_BRAOL</name>
<dbReference type="PRINTS" id="PR00364">
    <property type="entry name" value="DISEASERSIST"/>
</dbReference>
<dbReference type="SMART" id="SM00255">
    <property type="entry name" value="TIR"/>
    <property type="match status" value="1"/>
</dbReference>
<reference evidence="9" key="1">
    <citation type="submission" date="2018-11" db="EMBL/GenBank/DDBJ databases">
        <authorList>
            <consortium name="Genoscope - CEA"/>
            <person name="William W."/>
        </authorList>
    </citation>
    <scope>NUCLEOTIDE SEQUENCE</scope>
</reference>
<evidence type="ECO:0000256" key="2">
    <source>
        <dbReference type="ARBA" id="ARBA00022614"/>
    </source>
</evidence>
<keyword evidence="5" id="KW-0611">Plant defense</keyword>
<evidence type="ECO:0000313" key="9">
    <source>
        <dbReference type="EMBL" id="VDD29258.1"/>
    </source>
</evidence>
<dbReference type="AlphaFoldDB" id="A0A3P6DRG8"/>
<evidence type="ECO:0000256" key="3">
    <source>
        <dbReference type="ARBA" id="ARBA00022737"/>
    </source>
</evidence>
<dbReference type="PANTHER" id="PTHR11017">
    <property type="entry name" value="LEUCINE-RICH REPEAT-CONTAINING PROTEIN"/>
    <property type="match status" value="1"/>
</dbReference>
<dbReference type="PANTHER" id="PTHR11017:SF309">
    <property type="entry name" value="DISEASE RESISTANCE PROTEIN (TIR-NBS-LRR CLASS) FAMILY"/>
    <property type="match status" value="1"/>
</dbReference>
<dbReference type="Pfam" id="PF00931">
    <property type="entry name" value="NB-ARC"/>
    <property type="match status" value="1"/>
</dbReference>
<evidence type="ECO:0000256" key="7">
    <source>
        <dbReference type="ARBA" id="ARBA00047304"/>
    </source>
</evidence>
<dbReference type="SUPFAM" id="SSF46785">
    <property type="entry name" value="Winged helix' DNA-binding domain"/>
    <property type="match status" value="1"/>
</dbReference>
<dbReference type="InterPro" id="IPR032675">
    <property type="entry name" value="LRR_dom_sf"/>
</dbReference>
<dbReference type="SUPFAM" id="SSF52200">
    <property type="entry name" value="Toll/Interleukin receptor TIR domain"/>
    <property type="match status" value="1"/>
</dbReference>
<dbReference type="InterPro" id="IPR036390">
    <property type="entry name" value="WH_DNA-bd_sf"/>
</dbReference>
<evidence type="ECO:0000256" key="5">
    <source>
        <dbReference type="ARBA" id="ARBA00022821"/>
    </source>
</evidence>
<keyword evidence="3" id="KW-0677">Repeat</keyword>
<keyword evidence="6" id="KW-0520">NAD</keyword>
<dbReference type="FunFam" id="3.40.50.300:FF:001002">
    <property type="entry name" value="Disease resistance protein (TIR-NBS-LRR class)"/>
    <property type="match status" value="1"/>
</dbReference>
<dbReference type="InterPro" id="IPR027417">
    <property type="entry name" value="P-loop_NTPase"/>
</dbReference>
<comment type="catalytic activity">
    <reaction evidence="7">
        <text>NAD(+) + H2O = ADP-D-ribose + nicotinamide + H(+)</text>
        <dbReference type="Rhea" id="RHEA:16301"/>
        <dbReference type="ChEBI" id="CHEBI:15377"/>
        <dbReference type="ChEBI" id="CHEBI:15378"/>
        <dbReference type="ChEBI" id="CHEBI:17154"/>
        <dbReference type="ChEBI" id="CHEBI:57540"/>
        <dbReference type="ChEBI" id="CHEBI:57967"/>
        <dbReference type="EC" id="3.2.2.6"/>
    </reaction>
    <physiologicalReaction direction="left-to-right" evidence="7">
        <dbReference type="Rhea" id="RHEA:16302"/>
    </physiologicalReaction>
</comment>
<protein>
    <recommendedName>
        <fullName evidence="1">ADP-ribosyl cyclase/cyclic ADP-ribose hydrolase</fullName>
        <ecNumber evidence="1">3.2.2.6</ecNumber>
    </recommendedName>
</protein>
<feature type="domain" description="TIR" evidence="8">
    <location>
        <begin position="12"/>
        <end position="176"/>
    </location>
</feature>
<dbReference type="Gene3D" id="1.10.8.430">
    <property type="entry name" value="Helical domain of apoptotic protease-activating factors"/>
    <property type="match status" value="1"/>
</dbReference>
<organism evidence="9">
    <name type="scientific">Brassica oleracea</name>
    <name type="common">Wild cabbage</name>
    <dbReference type="NCBI Taxonomy" id="3712"/>
    <lineage>
        <taxon>Eukaryota</taxon>
        <taxon>Viridiplantae</taxon>
        <taxon>Streptophyta</taxon>
        <taxon>Embryophyta</taxon>
        <taxon>Tracheophyta</taxon>
        <taxon>Spermatophyta</taxon>
        <taxon>Magnoliopsida</taxon>
        <taxon>eudicotyledons</taxon>
        <taxon>Gunneridae</taxon>
        <taxon>Pentapetalae</taxon>
        <taxon>rosids</taxon>
        <taxon>malvids</taxon>
        <taxon>Brassicales</taxon>
        <taxon>Brassicaceae</taxon>
        <taxon>Brassiceae</taxon>
        <taxon>Brassica</taxon>
    </lineage>
</organism>
<dbReference type="Pfam" id="PF23282">
    <property type="entry name" value="WHD_ROQ1"/>
    <property type="match status" value="1"/>
</dbReference>
<evidence type="ECO:0000256" key="4">
    <source>
        <dbReference type="ARBA" id="ARBA00022801"/>
    </source>
</evidence>
<dbReference type="FunFam" id="3.80.10.10:FF:000386">
    <property type="entry name" value="Disease resistance protein RPS4"/>
    <property type="match status" value="1"/>
</dbReference>
<dbReference type="PROSITE" id="PS50104">
    <property type="entry name" value="TIR"/>
    <property type="match status" value="1"/>
</dbReference>
<keyword evidence="4" id="KW-0378">Hydrolase</keyword>
<dbReference type="InterPro" id="IPR002182">
    <property type="entry name" value="NB-ARC"/>
</dbReference>
<dbReference type="GO" id="GO:0061809">
    <property type="term" value="F:NAD+ nucleosidase activity, cyclic ADP-ribose generating"/>
    <property type="evidence" value="ECO:0007669"/>
    <property type="project" value="UniProtKB-EC"/>
</dbReference>
<dbReference type="FunFam" id="1.10.8.430:FF:000002">
    <property type="entry name" value="Disease resistance protein (TIR-NBS-LRR class)"/>
    <property type="match status" value="1"/>
</dbReference>
<proteinExistence type="predicted"/>
<dbReference type="InterPro" id="IPR044974">
    <property type="entry name" value="Disease_R_plants"/>
</dbReference>
<dbReference type="Gene3D" id="3.80.10.10">
    <property type="entry name" value="Ribonuclease Inhibitor"/>
    <property type="match status" value="2"/>
</dbReference>
<dbReference type="EC" id="3.2.2.6" evidence="1"/>
<dbReference type="GO" id="GO:0043531">
    <property type="term" value="F:ADP binding"/>
    <property type="evidence" value="ECO:0007669"/>
    <property type="project" value="InterPro"/>
</dbReference>
<dbReference type="InterPro" id="IPR035897">
    <property type="entry name" value="Toll_tir_struct_dom_sf"/>
</dbReference>
<evidence type="ECO:0000256" key="1">
    <source>
        <dbReference type="ARBA" id="ARBA00011982"/>
    </source>
</evidence>
<dbReference type="Gene3D" id="3.40.50.300">
    <property type="entry name" value="P-loop containing nucleotide triphosphate hydrolases"/>
    <property type="match status" value="1"/>
</dbReference>
<evidence type="ECO:0000256" key="6">
    <source>
        <dbReference type="ARBA" id="ARBA00023027"/>
    </source>
</evidence>
<accession>A0A3P6DRG8</accession>
<dbReference type="Gene3D" id="3.40.50.10140">
    <property type="entry name" value="Toll/interleukin-1 receptor homology (TIR) domain"/>
    <property type="match status" value="1"/>
</dbReference>
<dbReference type="SUPFAM" id="SSF52058">
    <property type="entry name" value="L domain-like"/>
    <property type="match status" value="1"/>
</dbReference>
<dbReference type="InterPro" id="IPR058192">
    <property type="entry name" value="WHD_ROQ1-like"/>
</dbReference>
<dbReference type="GO" id="GO:0007165">
    <property type="term" value="P:signal transduction"/>
    <property type="evidence" value="ECO:0007669"/>
    <property type="project" value="InterPro"/>
</dbReference>
<dbReference type="Pfam" id="PF01582">
    <property type="entry name" value="TIR"/>
    <property type="match status" value="1"/>
</dbReference>
<dbReference type="EMBL" id="LR031875">
    <property type="protein sequence ID" value="VDD29258.1"/>
    <property type="molecule type" value="Genomic_DNA"/>
</dbReference>
<dbReference type="GO" id="GO:0006952">
    <property type="term" value="P:defense response"/>
    <property type="evidence" value="ECO:0007669"/>
    <property type="project" value="UniProtKB-KW"/>
</dbReference>
<dbReference type="InterPro" id="IPR000157">
    <property type="entry name" value="TIR_dom"/>
</dbReference>
<dbReference type="Pfam" id="PF07725">
    <property type="entry name" value="LRR_3"/>
    <property type="match status" value="1"/>
</dbReference>
<dbReference type="SMART" id="SM00382">
    <property type="entry name" value="AAA"/>
    <property type="match status" value="1"/>
</dbReference>
<dbReference type="InterPro" id="IPR042197">
    <property type="entry name" value="Apaf_helical"/>
</dbReference>
<dbReference type="SUPFAM" id="SSF52540">
    <property type="entry name" value="P-loop containing nucleoside triphosphate hydrolases"/>
    <property type="match status" value="1"/>
</dbReference>
<dbReference type="InterPro" id="IPR011713">
    <property type="entry name" value="Leu-rich_rpt_3"/>
</dbReference>
<dbReference type="FunFam" id="3.40.50.10140:FF:000007">
    <property type="entry name" value="Disease resistance protein (TIR-NBS-LRR class)"/>
    <property type="match status" value="1"/>
</dbReference>